<dbReference type="PANTHER" id="PTHR22461:SF2">
    <property type="entry name" value="SERINE-RICH COILED-COIL DOMAIN-CONTAINING PROTEIN 2"/>
    <property type="match status" value="1"/>
</dbReference>
<dbReference type="GO" id="GO:0015630">
    <property type="term" value="C:microtubule cytoskeleton"/>
    <property type="evidence" value="ECO:0007669"/>
    <property type="project" value="TreeGrafter"/>
</dbReference>
<dbReference type="GO" id="GO:0008017">
    <property type="term" value="F:microtubule binding"/>
    <property type="evidence" value="ECO:0007669"/>
    <property type="project" value="TreeGrafter"/>
</dbReference>
<feature type="non-terminal residue" evidence="5">
    <location>
        <position position="420"/>
    </location>
</feature>
<dbReference type="Proteomes" id="UP001066276">
    <property type="component" value="Chromosome 6"/>
</dbReference>
<evidence type="ECO:0008006" key="7">
    <source>
        <dbReference type="Google" id="ProtNLM"/>
    </source>
</evidence>
<dbReference type="EMBL" id="JANPWB010000010">
    <property type="protein sequence ID" value="KAJ1143584.1"/>
    <property type="molecule type" value="Genomic_DNA"/>
</dbReference>
<name>A0AAV7QX15_PLEWA</name>
<dbReference type="InterPro" id="IPR029627">
    <property type="entry name" value="CCSER"/>
</dbReference>
<reference evidence="5" key="1">
    <citation type="journal article" date="2022" name="bioRxiv">
        <title>Sequencing and chromosome-scale assembly of the giantPleurodeles waltlgenome.</title>
        <authorList>
            <person name="Brown T."/>
            <person name="Elewa A."/>
            <person name="Iarovenko S."/>
            <person name="Subramanian E."/>
            <person name="Araus A.J."/>
            <person name="Petzold A."/>
            <person name="Susuki M."/>
            <person name="Suzuki K.-i.T."/>
            <person name="Hayashi T."/>
            <person name="Toyoda A."/>
            <person name="Oliveira C."/>
            <person name="Osipova E."/>
            <person name="Leigh N.D."/>
            <person name="Simon A."/>
            <person name="Yun M.H."/>
        </authorList>
    </citation>
    <scope>NUCLEOTIDE SEQUENCE</scope>
    <source>
        <strain evidence="5">20211129_DDA</strain>
        <tissue evidence="5">Liver</tissue>
    </source>
</reference>
<evidence type="ECO:0000313" key="5">
    <source>
        <dbReference type="EMBL" id="KAJ1143584.1"/>
    </source>
</evidence>
<sequence length="420" mass="47699">MIVLLLHTERTMQAGDMEDGKTQKSTSTSEETTCLAEHEALRIAIRDKNESSESTYDIIPISPDMEYREGSSLELSPSDSSDGTYMWDEEGLEPIGSVHPCGSYESSEMNSIDVLNNLDSCDIEDDDLMLDVDLPEDAPSTGVDCENMNHCEKPERNLRQPQQVLWKRSQQQRHQGHEQYRLSSSDHFHHSRELARGKGIVDGFGTANLFQASRTPQTMGFHDNIVMLDEMTLRHMVQDCTAVKTQLLKLKRLLQSEETESLLDLELMSPLTPEPHNAETTLKDEPFEEFNIDLGSQFCKTFSNSSEPVLPDGNKSCFRADDLLNEIRQLKAEAKIKDDRIRQLENQLASKCNCYKEGQQPRGEGRLLCDKFTQTPWRKLSGSYSAPSPWQGSNHGNPRTGPPQRRQRVEELVHYFCDKA</sequence>
<evidence type="ECO:0000313" key="6">
    <source>
        <dbReference type="Proteomes" id="UP001066276"/>
    </source>
</evidence>
<feature type="region of interest" description="Disordered" evidence="4">
    <location>
        <begin position="167"/>
        <end position="187"/>
    </location>
</feature>
<accession>A0AAV7QX15</accession>
<feature type="compositionally biased region" description="Basic and acidic residues" evidence="4">
    <location>
        <begin position="175"/>
        <end position="187"/>
    </location>
</feature>
<dbReference type="PANTHER" id="PTHR22461">
    <property type="entry name" value="SERINE-RICH COILED-COIL DOMAIN-CONTAINING PROTEIN 2-RELATED"/>
    <property type="match status" value="1"/>
</dbReference>
<comment type="similarity">
    <text evidence="1">Belongs to the CCSER family.</text>
</comment>
<dbReference type="AlphaFoldDB" id="A0AAV7QX15"/>
<keyword evidence="2 3" id="KW-0175">Coiled coil</keyword>
<evidence type="ECO:0000256" key="3">
    <source>
        <dbReference type="SAM" id="Coils"/>
    </source>
</evidence>
<feature type="region of interest" description="Disordered" evidence="4">
    <location>
        <begin position="8"/>
        <end position="33"/>
    </location>
</feature>
<gene>
    <name evidence="5" type="ORF">NDU88_009891</name>
</gene>
<proteinExistence type="inferred from homology"/>
<comment type="caution">
    <text evidence="5">The sequence shown here is derived from an EMBL/GenBank/DDBJ whole genome shotgun (WGS) entry which is preliminary data.</text>
</comment>
<keyword evidence="6" id="KW-1185">Reference proteome</keyword>
<evidence type="ECO:0000256" key="1">
    <source>
        <dbReference type="ARBA" id="ARBA00010949"/>
    </source>
</evidence>
<evidence type="ECO:0000256" key="2">
    <source>
        <dbReference type="ARBA" id="ARBA00023054"/>
    </source>
</evidence>
<protein>
    <recommendedName>
        <fullName evidence="7">Serine-rich coiled-coil domain-containing protein 2</fullName>
    </recommendedName>
</protein>
<evidence type="ECO:0000256" key="4">
    <source>
        <dbReference type="SAM" id="MobiDB-lite"/>
    </source>
</evidence>
<feature type="coiled-coil region" evidence="3">
    <location>
        <begin position="320"/>
        <end position="347"/>
    </location>
</feature>
<feature type="compositionally biased region" description="Polar residues" evidence="4">
    <location>
        <begin position="380"/>
        <end position="397"/>
    </location>
</feature>
<organism evidence="5 6">
    <name type="scientific">Pleurodeles waltl</name>
    <name type="common">Iberian ribbed newt</name>
    <dbReference type="NCBI Taxonomy" id="8319"/>
    <lineage>
        <taxon>Eukaryota</taxon>
        <taxon>Metazoa</taxon>
        <taxon>Chordata</taxon>
        <taxon>Craniata</taxon>
        <taxon>Vertebrata</taxon>
        <taxon>Euteleostomi</taxon>
        <taxon>Amphibia</taxon>
        <taxon>Batrachia</taxon>
        <taxon>Caudata</taxon>
        <taxon>Salamandroidea</taxon>
        <taxon>Salamandridae</taxon>
        <taxon>Pleurodelinae</taxon>
        <taxon>Pleurodeles</taxon>
    </lineage>
</organism>
<feature type="region of interest" description="Disordered" evidence="4">
    <location>
        <begin position="380"/>
        <end position="405"/>
    </location>
</feature>
<dbReference type="GO" id="GO:0001578">
    <property type="term" value="P:microtubule bundle formation"/>
    <property type="evidence" value="ECO:0007669"/>
    <property type="project" value="TreeGrafter"/>
</dbReference>